<dbReference type="GeneID" id="78125440"/>
<evidence type="ECO:0000313" key="1">
    <source>
        <dbReference type="EMBL" id="SDY73839.1"/>
    </source>
</evidence>
<dbReference type="OrthoDB" id="6217368at2"/>
<accession>A0A1H3MCC2</accession>
<evidence type="ECO:0000313" key="2">
    <source>
        <dbReference type="Proteomes" id="UP000199026"/>
    </source>
</evidence>
<dbReference type="InterPro" id="IPR027417">
    <property type="entry name" value="P-loop_NTPase"/>
</dbReference>
<keyword evidence="2" id="KW-1185">Reference proteome</keyword>
<dbReference type="Proteomes" id="UP000199026">
    <property type="component" value="Unassembled WGS sequence"/>
</dbReference>
<evidence type="ECO:0008006" key="3">
    <source>
        <dbReference type="Google" id="ProtNLM"/>
    </source>
</evidence>
<gene>
    <name evidence="1" type="ORF">SAMN05444486_103495</name>
</gene>
<protein>
    <recommendedName>
        <fullName evidence="3">Sulfotransferase family protein</fullName>
    </recommendedName>
</protein>
<sequence length="391" mass="43865">MILHVGAPKCGSSALQTVLSHSPDLKGHDGTKYRYTAALNLSEGISVRAGSSLSKSARLSPYGYATWPNFGPKIDSPSIFRAMQATLKKGLRCGFVPILSCEGWIGHHTLFAQALADWGHPPVDVVVFLRPVADWTNAAYWQWGIWSVQDIDRWLARNNMNYAFGQDVAIWTKIPNVRVIVRSMRPDVISTFSALYDLRLKNDRRHNTASPAALIGFLMRNRHFRPTGHEASTEFVVQRWCSFGVDGSKLWALGPRQIRSLRPVASETLKHLQTVMTPEDFETLLADPRWESETPYHSDIIAGLTRLDDPEGAAALYWGLCEGLKRAFEAAGLSLPDCPSPPTSPVYAHDWDTAIATVLEMLLWVDEYERHNTVPFWHRKLASYLGLRKQA</sequence>
<name>A0A1H3MCC2_9RHOB</name>
<dbReference type="RefSeq" id="WP_089893003.1">
    <property type="nucleotide sequence ID" value="NZ_CALJFH010000035.1"/>
</dbReference>
<dbReference type="STRING" id="576131.SAMN05444486_103495"/>
<dbReference type="EMBL" id="FNPR01000003">
    <property type="protein sequence ID" value="SDY73839.1"/>
    <property type="molecule type" value="Genomic_DNA"/>
</dbReference>
<proteinExistence type="predicted"/>
<dbReference type="SUPFAM" id="SSF52540">
    <property type="entry name" value="P-loop containing nucleoside triphosphate hydrolases"/>
    <property type="match status" value="1"/>
</dbReference>
<reference evidence="1 2" key="1">
    <citation type="submission" date="2016-10" db="EMBL/GenBank/DDBJ databases">
        <authorList>
            <person name="de Groot N.N."/>
        </authorList>
    </citation>
    <scope>NUCLEOTIDE SEQUENCE [LARGE SCALE GENOMIC DNA]</scope>
    <source>
        <strain evidence="1 2">DSM 24677</strain>
    </source>
</reference>
<organism evidence="1 2">
    <name type="scientific">Lentibacter algarum</name>
    <dbReference type="NCBI Taxonomy" id="576131"/>
    <lineage>
        <taxon>Bacteria</taxon>
        <taxon>Pseudomonadati</taxon>
        <taxon>Pseudomonadota</taxon>
        <taxon>Alphaproteobacteria</taxon>
        <taxon>Rhodobacterales</taxon>
        <taxon>Roseobacteraceae</taxon>
        <taxon>Lentibacter</taxon>
    </lineage>
</organism>
<dbReference type="AlphaFoldDB" id="A0A1H3MCC2"/>